<dbReference type="Proteomes" id="UP000222542">
    <property type="component" value="Unassembled WGS sequence"/>
</dbReference>
<dbReference type="EMBL" id="AYRZ02000006">
    <property type="protein sequence ID" value="PHT79156.1"/>
    <property type="molecule type" value="Genomic_DNA"/>
</dbReference>
<dbReference type="PANTHER" id="PTHR35218">
    <property type="entry name" value="RNASE H DOMAIN-CONTAINING PROTEIN"/>
    <property type="match status" value="1"/>
</dbReference>
<dbReference type="SUPFAM" id="SSF56219">
    <property type="entry name" value="DNase I-like"/>
    <property type="match status" value="1"/>
</dbReference>
<organism evidence="1 2">
    <name type="scientific">Capsicum annuum</name>
    <name type="common">Capsicum pepper</name>
    <dbReference type="NCBI Taxonomy" id="4072"/>
    <lineage>
        <taxon>Eukaryota</taxon>
        <taxon>Viridiplantae</taxon>
        <taxon>Streptophyta</taxon>
        <taxon>Embryophyta</taxon>
        <taxon>Tracheophyta</taxon>
        <taxon>Spermatophyta</taxon>
        <taxon>Magnoliopsida</taxon>
        <taxon>eudicotyledons</taxon>
        <taxon>Gunneridae</taxon>
        <taxon>Pentapetalae</taxon>
        <taxon>asterids</taxon>
        <taxon>lamiids</taxon>
        <taxon>Solanales</taxon>
        <taxon>Solanaceae</taxon>
        <taxon>Solanoideae</taxon>
        <taxon>Capsiceae</taxon>
        <taxon>Capsicum</taxon>
    </lineage>
</organism>
<dbReference type="InterPro" id="IPR036691">
    <property type="entry name" value="Endo/exonu/phosph_ase_sf"/>
</dbReference>
<accession>A0A2G2ZAX5</accession>
<keyword evidence="2" id="KW-1185">Reference proteome</keyword>
<dbReference type="AlphaFoldDB" id="A0A2G2ZAX5"/>
<evidence type="ECO:0000313" key="1">
    <source>
        <dbReference type="EMBL" id="PHT79156.1"/>
    </source>
</evidence>
<sequence>MSFLIWNIIRGNKRYKQKKLNKFLKAHHIRLAGLIETRVKGNNMHRIANCIAPGWEILHNYSDASNGRIWLIWDQNYYDLQKLKTFAQLVHRLVQNRRKGHQFLITVIYGFNTMELRRTLWDELEHIAPGVNQPWLIAGEFNALLNPRDRQAGAPVTPADTQEFADCVRNVGIYELP</sequence>
<proteinExistence type="predicted"/>
<protein>
    <recommendedName>
        <fullName evidence="3">Endonuclease/exonuclease/phosphatase domain-containing protein</fullName>
    </recommendedName>
</protein>
<dbReference type="Gramene" id="PHT79156">
    <property type="protein sequence ID" value="PHT79156"/>
    <property type="gene ID" value="T459_17208"/>
</dbReference>
<reference evidence="1 2" key="2">
    <citation type="journal article" date="2017" name="Genome Biol.">
        <title>New reference genome sequences of hot pepper reveal the massive evolution of plant disease-resistance genes by retroduplication.</title>
        <authorList>
            <person name="Kim S."/>
            <person name="Park J."/>
            <person name="Yeom S.I."/>
            <person name="Kim Y.M."/>
            <person name="Seo E."/>
            <person name="Kim K.T."/>
            <person name="Kim M.S."/>
            <person name="Lee J.M."/>
            <person name="Cheong K."/>
            <person name="Shin H.S."/>
            <person name="Kim S.B."/>
            <person name="Han K."/>
            <person name="Lee J."/>
            <person name="Park M."/>
            <person name="Lee H.A."/>
            <person name="Lee H.Y."/>
            <person name="Lee Y."/>
            <person name="Oh S."/>
            <person name="Lee J.H."/>
            <person name="Choi E."/>
            <person name="Choi E."/>
            <person name="Lee S.E."/>
            <person name="Jeon J."/>
            <person name="Kim H."/>
            <person name="Choi G."/>
            <person name="Song H."/>
            <person name="Lee J."/>
            <person name="Lee S.C."/>
            <person name="Kwon J.K."/>
            <person name="Lee H.Y."/>
            <person name="Koo N."/>
            <person name="Hong Y."/>
            <person name="Kim R.W."/>
            <person name="Kang W.H."/>
            <person name="Huh J.H."/>
            <person name="Kang B.C."/>
            <person name="Yang T.J."/>
            <person name="Lee Y.H."/>
            <person name="Bennetzen J.L."/>
            <person name="Choi D."/>
        </authorList>
    </citation>
    <scope>NUCLEOTIDE SEQUENCE [LARGE SCALE GENOMIC DNA]</scope>
    <source>
        <strain evidence="2">cv. CM334</strain>
    </source>
</reference>
<comment type="caution">
    <text evidence="1">The sequence shown here is derived from an EMBL/GenBank/DDBJ whole genome shotgun (WGS) entry which is preliminary data.</text>
</comment>
<evidence type="ECO:0008006" key="3">
    <source>
        <dbReference type="Google" id="ProtNLM"/>
    </source>
</evidence>
<evidence type="ECO:0000313" key="2">
    <source>
        <dbReference type="Proteomes" id="UP000222542"/>
    </source>
</evidence>
<reference evidence="1 2" key="1">
    <citation type="journal article" date="2014" name="Nat. Genet.">
        <title>Genome sequence of the hot pepper provides insights into the evolution of pungency in Capsicum species.</title>
        <authorList>
            <person name="Kim S."/>
            <person name="Park M."/>
            <person name="Yeom S.I."/>
            <person name="Kim Y.M."/>
            <person name="Lee J.M."/>
            <person name="Lee H.A."/>
            <person name="Seo E."/>
            <person name="Choi J."/>
            <person name="Cheong K."/>
            <person name="Kim K.T."/>
            <person name="Jung K."/>
            <person name="Lee G.W."/>
            <person name="Oh S.K."/>
            <person name="Bae C."/>
            <person name="Kim S.B."/>
            <person name="Lee H.Y."/>
            <person name="Kim S.Y."/>
            <person name="Kim M.S."/>
            <person name="Kang B.C."/>
            <person name="Jo Y.D."/>
            <person name="Yang H.B."/>
            <person name="Jeong H.J."/>
            <person name="Kang W.H."/>
            <person name="Kwon J.K."/>
            <person name="Shin C."/>
            <person name="Lim J.Y."/>
            <person name="Park J.H."/>
            <person name="Huh J.H."/>
            <person name="Kim J.S."/>
            <person name="Kim B.D."/>
            <person name="Cohen O."/>
            <person name="Paran I."/>
            <person name="Suh M.C."/>
            <person name="Lee S.B."/>
            <person name="Kim Y.K."/>
            <person name="Shin Y."/>
            <person name="Noh S.J."/>
            <person name="Park J."/>
            <person name="Seo Y.S."/>
            <person name="Kwon S.Y."/>
            <person name="Kim H.A."/>
            <person name="Park J.M."/>
            <person name="Kim H.J."/>
            <person name="Choi S.B."/>
            <person name="Bosland P.W."/>
            <person name="Reeves G."/>
            <person name="Jo S.H."/>
            <person name="Lee B.W."/>
            <person name="Cho H.T."/>
            <person name="Choi H.S."/>
            <person name="Lee M.S."/>
            <person name="Yu Y."/>
            <person name="Do Choi Y."/>
            <person name="Park B.S."/>
            <person name="van Deynze A."/>
            <person name="Ashrafi H."/>
            <person name="Hill T."/>
            <person name="Kim W.T."/>
            <person name="Pai H.S."/>
            <person name="Ahn H.K."/>
            <person name="Yeam I."/>
            <person name="Giovannoni J.J."/>
            <person name="Rose J.K."/>
            <person name="Sorensen I."/>
            <person name="Lee S.J."/>
            <person name="Kim R.W."/>
            <person name="Choi I.Y."/>
            <person name="Choi B.S."/>
            <person name="Lim J.S."/>
            <person name="Lee Y.H."/>
            <person name="Choi D."/>
        </authorList>
    </citation>
    <scope>NUCLEOTIDE SEQUENCE [LARGE SCALE GENOMIC DNA]</scope>
    <source>
        <strain evidence="2">cv. CM334</strain>
    </source>
</reference>
<dbReference type="OMA" id="HRIANCI"/>
<name>A0A2G2ZAX5_CAPAN</name>
<dbReference type="Gene3D" id="3.60.10.10">
    <property type="entry name" value="Endonuclease/exonuclease/phosphatase"/>
    <property type="match status" value="1"/>
</dbReference>
<dbReference type="PANTHER" id="PTHR35218:SF9">
    <property type="entry name" value="ENDONUCLEASE_EXONUCLEASE_PHOSPHATASE DOMAIN-CONTAINING PROTEIN"/>
    <property type="match status" value="1"/>
</dbReference>
<gene>
    <name evidence="1" type="ORF">T459_17208</name>
</gene>